<accession>A0A6H9UQW7</accession>
<dbReference type="Gene3D" id="1.10.101.10">
    <property type="entry name" value="PGBD-like superfamily/PGBD"/>
    <property type="match status" value="1"/>
</dbReference>
<dbReference type="SUPFAM" id="SSF47090">
    <property type="entry name" value="PGBD-like"/>
    <property type="match status" value="1"/>
</dbReference>
<proteinExistence type="predicted"/>
<sequence>MNMRRHLALASATAVLGGGLAIAPAASAGAVTARADAPAKEYSCSKIWYSGTALTVRGHTGKRVIEVQCLLKLSQQTGKFWKNHGYKVDGIFGPNTERAVKYHQSKAHILVDGKVGKQTWKTLRTYKY</sequence>
<reference evidence="3 4" key="1">
    <citation type="submission" date="2019-09" db="EMBL/GenBank/DDBJ databases">
        <title>Screening of Novel Bioactive Compounds from Soil-Associated.</title>
        <authorList>
            <person name="Zhao S."/>
        </authorList>
    </citation>
    <scope>NUCLEOTIDE SEQUENCE [LARGE SCALE GENOMIC DNA]</scope>
    <source>
        <strain evidence="3 4">HIT-DPA4</strain>
    </source>
</reference>
<dbReference type="PROSITE" id="PS51318">
    <property type="entry name" value="TAT"/>
    <property type="match status" value="1"/>
</dbReference>
<gene>
    <name evidence="3" type="ORF">F7R91_35030</name>
</gene>
<dbReference type="InterPro" id="IPR002477">
    <property type="entry name" value="Peptidoglycan-bd-like"/>
</dbReference>
<evidence type="ECO:0000259" key="2">
    <source>
        <dbReference type="Pfam" id="PF01471"/>
    </source>
</evidence>
<dbReference type="EMBL" id="VZRB01000039">
    <property type="protein sequence ID" value="KAB1140670.1"/>
    <property type="molecule type" value="Genomic_DNA"/>
</dbReference>
<keyword evidence="1" id="KW-0732">Signal</keyword>
<feature type="domain" description="Peptidoglycan binding-like" evidence="2">
    <location>
        <begin position="61"/>
        <end position="123"/>
    </location>
</feature>
<dbReference type="RefSeq" id="WP_150956553.1">
    <property type="nucleotide sequence ID" value="NZ_VZRB01000039.1"/>
</dbReference>
<name>A0A6H9UQW7_9ACTN</name>
<evidence type="ECO:0000256" key="1">
    <source>
        <dbReference type="SAM" id="SignalP"/>
    </source>
</evidence>
<dbReference type="InterPro" id="IPR036365">
    <property type="entry name" value="PGBD-like_sf"/>
</dbReference>
<dbReference type="Pfam" id="PF01471">
    <property type="entry name" value="PG_binding_1"/>
    <property type="match status" value="1"/>
</dbReference>
<feature type="chain" id="PRO_5039256102" evidence="1">
    <location>
        <begin position="29"/>
        <end position="128"/>
    </location>
</feature>
<evidence type="ECO:0000313" key="3">
    <source>
        <dbReference type="EMBL" id="KAB1140670.1"/>
    </source>
</evidence>
<keyword evidence="4" id="KW-1185">Reference proteome</keyword>
<dbReference type="InterPro" id="IPR036366">
    <property type="entry name" value="PGBDSf"/>
</dbReference>
<comment type="caution">
    <text evidence="3">The sequence shown here is derived from an EMBL/GenBank/DDBJ whole genome shotgun (WGS) entry which is preliminary data.</text>
</comment>
<dbReference type="Proteomes" id="UP000442707">
    <property type="component" value="Unassembled WGS sequence"/>
</dbReference>
<feature type="signal peptide" evidence="1">
    <location>
        <begin position="1"/>
        <end position="28"/>
    </location>
</feature>
<dbReference type="InterPro" id="IPR006311">
    <property type="entry name" value="TAT_signal"/>
</dbReference>
<evidence type="ECO:0000313" key="4">
    <source>
        <dbReference type="Proteomes" id="UP000442707"/>
    </source>
</evidence>
<dbReference type="AlphaFoldDB" id="A0A6H9UQW7"/>
<protein>
    <submittedName>
        <fullName evidence="3">Peptidoglycan-binding protein</fullName>
    </submittedName>
</protein>
<organism evidence="3 4">
    <name type="scientific">Streptomyces luteolifulvus</name>
    <dbReference type="NCBI Taxonomy" id="2615112"/>
    <lineage>
        <taxon>Bacteria</taxon>
        <taxon>Bacillati</taxon>
        <taxon>Actinomycetota</taxon>
        <taxon>Actinomycetes</taxon>
        <taxon>Kitasatosporales</taxon>
        <taxon>Streptomycetaceae</taxon>
        <taxon>Streptomyces</taxon>
    </lineage>
</organism>